<organism evidence="21 22">
    <name type="scientific">Desulfuromonas soudanensis</name>
    <dbReference type="NCBI Taxonomy" id="1603606"/>
    <lineage>
        <taxon>Bacteria</taxon>
        <taxon>Pseudomonadati</taxon>
        <taxon>Thermodesulfobacteriota</taxon>
        <taxon>Desulfuromonadia</taxon>
        <taxon>Desulfuromonadales</taxon>
        <taxon>Desulfuromonadaceae</taxon>
        <taxon>Desulfuromonas</taxon>
    </lineage>
</organism>
<comment type="function">
    <text evidence="17">Converts lysophosphatidic acid (LPA) into phosphatidic acid by incorporating acyl moiety at the 2 position.</text>
</comment>
<keyword evidence="19" id="KW-1133">Transmembrane helix</keyword>
<evidence type="ECO:0000256" key="19">
    <source>
        <dbReference type="SAM" id="Phobius"/>
    </source>
</evidence>
<evidence type="ECO:0000256" key="13">
    <source>
        <dbReference type="ARBA" id="ARBA00023136"/>
    </source>
</evidence>
<accession>A0A0M5IYM7</accession>
<feature type="transmembrane region" description="Helical" evidence="19">
    <location>
        <begin position="35"/>
        <end position="54"/>
    </location>
</feature>
<evidence type="ECO:0000259" key="20">
    <source>
        <dbReference type="SMART" id="SM00563"/>
    </source>
</evidence>
<protein>
    <recommendedName>
        <fullName evidence="7 18">1-acyl-sn-glycerol-3-phosphate acyltransferase</fullName>
        <ecNumber evidence="6 18">2.3.1.51</ecNumber>
    </recommendedName>
</protein>
<keyword evidence="13 19" id="KW-0472">Membrane</keyword>
<comment type="pathway">
    <text evidence="4">Lipid metabolism.</text>
</comment>
<evidence type="ECO:0000256" key="2">
    <source>
        <dbReference type="ARBA" id="ARBA00004417"/>
    </source>
</evidence>
<keyword evidence="14 18" id="KW-0594">Phospholipid biosynthesis</keyword>
<dbReference type="NCBIfam" id="TIGR00530">
    <property type="entry name" value="AGP_acyltrn"/>
    <property type="match status" value="1"/>
</dbReference>
<evidence type="ECO:0000256" key="8">
    <source>
        <dbReference type="ARBA" id="ARBA00022475"/>
    </source>
</evidence>
<name>A0A0M5IYM7_9BACT</name>
<keyword evidence="19" id="KW-0812">Transmembrane</keyword>
<dbReference type="PATRIC" id="fig|1603606.3.peg.1037"/>
<dbReference type="InterPro" id="IPR004552">
    <property type="entry name" value="AGP_acyltrans"/>
</dbReference>
<evidence type="ECO:0000256" key="5">
    <source>
        <dbReference type="ARBA" id="ARBA00008655"/>
    </source>
</evidence>
<dbReference type="SUPFAM" id="SSF69593">
    <property type="entry name" value="Glycerol-3-phosphate (1)-acyltransferase"/>
    <property type="match status" value="1"/>
</dbReference>
<dbReference type="STRING" id="1603606.DSOUD_0945"/>
<dbReference type="GO" id="GO:0003841">
    <property type="term" value="F:1-acylglycerol-3-phosphate O-acyltransferase activity"/>
    <property type="evidence" value="ECO:0007669"/>
    <property type="project" value="UniProtKB-UniRule"/>
</dbReference>
<evidence type="ECO:0000256" key="10">
    <source>
        <dbReference type="ARBA" id="ARBA00022519"/>
    </source>
</evidence>
<evidence type="ECO:0000256" key="18">
    <source>
        <dbReference type="RuleBase" id="RU361267"/>
    </source>
</evidence>
<dbReference type="EC" id="2.3.1.51" evidence="6 18"/>
<dbReference type="Pfam" id="PF01553">
    <property type="entry name" value="Acyltransferase"/>
    <property type="match status" value="1"/>
</dbReference>
<evidence type="ECO:0000313" key="22">
    <source>
        <dbReference type="Proteomes" id="UP000057158"/>
    </source>
</evidence>
<evidence type="ECO:0000313" key="21">
    <source>
        <dbReference type="EMBL" id="ALC15731.1"/>
    </source>
</evidence>
<dbReference type="PANTHER" id="PTHR10434:SF59">
    <property type="entry name" value="1-ACYL-SN-GLYCEROL-3-PHOSPHATE ACYLTRANSFERASE"/>
    <property type="match status" value="1"/>
</dbReference>
<dbReference type="CDD" id="cd07989">
    <property type="entry name" value="LPLAT_AGPAT-like"/>
    <property type="match status" value="1"/>
</dbReference>
<feature type="domain" description="Phospholipid/glycerol acyltransferase" evidence="20">
    <location>
        <begin position="66"/>
        <end position="180"/>
    </location>
</feature>
<comment type="catalytic activity">
    <reaction evidence="1 18">
        <text>a 1-acyl-sn-glycero-3-phosphate + an acyl-CoA = a 1,2-diacyl-sn-glycero-3-phosphate + CoA</text>
        <dbReference type="Rhea" id="RHEA:19709"/>
        <dbReference type="ChEBI" id="CHEBI:57287"/>
        <dbReference type="ChEBI" id="CHEBI:57970"/>
        <dbReference type="ChEBI" id="CHEBI:58342"/>
        <dbReference type="ChEBI" id="CHEBI:58608"/>
        <dbReference type="EC" id="2.3.1.51"/>
    </reaction>
</comment>
<feature type="transmembrane region" description="Helical" evidence="19">
    <location>
        <begin position="7"/>
        <end position="29"/>
    </location>
</feature>
<evidence type="ECO:0000256" key="1">
    <source>
        <dbReference type="ARBA" id="ARBA00001141"/>
    </source>
</evidence>
<evidence type="ECO:0000256" key="9">
    <source>
        <dbReference type="ARBA" id="ARBA00022516"/>
    </source>
</evidence>
<dbReference type="OrthoDB" id="9809618at2"/>
<keyword evidence="12 18" id="KW-0443">Lipid metabolism</keyword>
<dbReference type="GO" id="GO:0005886">
    <property type="term" value="C:plasma membrane"/>
    <property type="evidence" value="ECO:0007669"/>
    <property type="project" value="UniProtKB-SubCell"/>
</dbReference>
<dbReference type="KEGG" id="des:DSOUD_0945"/>
<dbReference type="RefSeq" id="WP_053549909.1">
    <property type="nucleotide sequence ID" value="NZ_CP010802.1"/>
</dbReference>
<keyword evidence="10" id="KW-0997">Cell inner membrane</keyword>
<sequence>MFRALFAYTLFLPWTLFVIVTGLPLSLVSPDYLHAYARLWGKVGLLLAGVSLVVEGRERIPTDRAVIYMANHQSNLDILALFAGLPGQFRWLAKEELFRVPLFGFAMRRSGYIPVARSDRKRSMQSMAEAAERIHGGTSVVIFPEGTRSDDGRLLPFKKGGFILAIQARATILPVTIVGSGAITPKGTLRIGRGPRTIRVHIGEPLETSGRVLNDRDALMEEVRRNIAAPLVTP</sequence>
<evidence type="ECO:0000256" key="4">
    <source>
        <dbReference type="ARBA" id="ARBA00005189"/>
    </source>
</evidence>
<comment type="pathway">
    <text evidence="3">Phospholipid metabolism; CDP-diacylglycerol biosynthesis; CDP-diacylglycerol from sn-glycerol 3-phosphate: step 2/3.</text>
</comment>
<evidence type="ECO:0000256" key="7">
    <source>
        <dbReference type="ARBA" id="ARBA00016139"/>
    </source>
</evidence>
<dbReference type="UniPathway" id="UPA00557">
    <property type="reaction ID" value="UER00613"/>
</dbReference>
<dbReference type="AlphaFoldDB" id="A0A0M5IYM7"/>
<evidence type="ECO:0000256" key="16">
    <source>
        <dbReference type="ARBA" id="ARBA00023315"/>
    </source>
</evidence>
<evidence type="ECO:0000256" key="11">
    <source>
        <dbReference type="ARBA" id="ARBA00022679"/>
    </source>
</evidence>
<evidence type="ECO:0000256" key="3">
    <source>
        <dbReference type="ARBA" id="ARBA00004728"/>
    </source>
</evidence>
<gene>
    <name evidence="21" type="ORF">DSOUD_0945</name>
</gene>
<keyword evidence="11 18" id="KW-0808">Transferase</keyword>
<keyword evidence="22" id="KW-1185">Reference proteome</keyword>
<proteinExistence type="inferred from homology"/>
<dbReference type="PANTHER" id="PTHR10434">
    <property type="entry name" value="1-ACYL-SN-GLYCEROL-3-PHOSPHATE ACYLTRANSFERASE"/>
    <property type="match status" value="1"/>
</dbReference>
<reference evidence="21 22" key="1">
    <citation type="submission" date="2015-07" db="EMBL/GenBank/DDBJ databases">
        <title>Isolation and Genomic Characterization of a Novel Halophilic Metal-Reducing Deltaproteobacterium from the Deep Subsurface.</title>
        <authorList>
            <person name="Badalamenti J.P."/>
            <person name="Summers Z.M."/>
            <person name="Gralnick J.A."/>
            <person name="Bond D.R."/>
        </authorList>
    </citation>
    <scope>NUCLEOTIDE SEQUENCE [LARGE SCALE GENOMIC DNA]</scope>
    <source>
        <strain evidence="21 22">WTL</strain>
    </source>
</reference>
<dbReference type="GO" id="GO:0006654">
    <property type="term" value="P:phosphatidic acid biosynthetic process"/>
    <property type="evidence" value="ECO:0007669"/>
    <property type="project" value="TreeGrafter"/>
</dbReference>
<comment type="subcellular location">
    <subcellularLocation>
        <location evidence="2">Cell inner membrane</location>
        <topology evidence="2">Peripheral membrane protein</topology>
    </subcellularLocation>
</comment>
<dbReference type="EMBL" id="CP010802">
    <property type="protein sequence ID" value="ALC15731.1"/>
    <property type="molecule type" value="Genomic_DNA"/>
</dbReference>
<keyword evidence="9 18" id="KW-0444">Lipid biosynthesis</keyword>
<dbReference type="GO" id="GO:0016024">
    <property type="term" value="P:CDP-diacylglycerol biosynthetic process"/>
    <property type="evidence" value="ECO:0007669"/>
    <property type="project" value="UniProtKB-UniPathway"/>
</dbReference>
<evidence type="ECO:0000256" key="14">
    <source>
        <dbReference type="ARBA" id="ARBA00023209"/>
    </source>
</evidence>
<dbReference type="SMART" id="SM00563">
    <property type="entry name" value="PlsC"/>
    <property type="match status" value="1"/>
</dbReference>
<keyword evidence="8" id="KW-1003">Cell membrane</keyword>
<evidence type="ECO:0000256" key="17">
    <source>
        <dbReference type="ARBA" id="ARBA00037183"/>
    </source>
</evidence>
<comment type="domain">
    <text evidence="18">The HXXXXD motif is essential for acyltransferase activity and may constitute the binding site for the phosphate moiety of the glycerol-3-phosphate.</text>
</comment>
<keyword evidence="15 18" id="KW-1208">Phospholipid metabolism</keyword>
<evidence type="ECO:0000256" key="12">
    <source>
        <dbReference type="ARBA" id="ARBA00023098"/>
    </source>
</evidence>
<dbReference type="Proteomes" id="UP000057158">
    <property type="component" value="Chromosome"/>
</dbReference>
<keyword evidence="16 18" id="KW-0012">Acyltransferase</keyword>
<comment type="similarity">
    <text evidence="5 18">Belongs to the 1-acyl-sn-glycerol-3-phosphate acyltransferase family.</text>
</comment>
<dbReference type="InterPro" id="IPR002123">
    <property type="entry name" value="Plipid/glycerol_acylTrfase"/>
</dbReference>
<evidence type="ECO:0000256" key="15">
    <source>
        <dbReference type="ARBA" id="ARBA00023264"/>
    </source>
</evidence>
<evidence type="ECO:0000256" key="6">
    <source>
        <dbReference type="ARBA" id="ARBA00013211"/>
    </source>
</evidence>